<keyword evidence="1" id="KW-1133">Transmembrane helix</keyword>
<gene>
    <name evidence="2" type="ORF">RIF29_39365</name>
</gene>
<evidence type="ECO:0000313" key="2">
    <source>
        <dbReference type="EMBL" id="KAK7244541.1"/>
    </source>
</evidence>
<sequence>MLLLVVAVIVPILCFSLRLQILVTQSGWFFLCSSDSSLHHMKGICILHHYLLKPLGELMLFSPLLVFLLFFLAIGYKLQEGSSEVAALIKLAFLTIDALCIIKLLKTGHHLELLQLFFNKSRNKPVVIDATNSII</sequence>
<dbReference type="AlphaFoldDB" id="A0AAN9E2R3"/>
<dbReference type="Proteomes" id="UP001372338">
    <property type="component" value="Unassembled WGS sequence"/>
</dbReference>
<proteinExistence type="predicted"/>
<keyword evidence="1" id="KW-0472">Membrane</keyword>
<keyword evidence="3" id="KW-1185">Reference proteome</keyword>
<reference evidence="2 3" key="1">
    <citation type="submission" date="2024-01" db="EMBL/GenBank/DDBJ databases">
        <title>The genomes of 5 underutilized Papilionoideae crops provide insights into root nodulation and disease resistanc.</title>
        <authorList>
            <person name="Yuan L."/>
        </authorList>
    </citation>
    <scope>NUCLEOTIDE SEQUENCE [LARGE SCALE GENOMIC DNA]</scope>
    <source>
        <strain evidence="2">ZHUSHIDOU_FW_LH</strain>
        <tissue evidence="2">Leaf</tissue>
    </source>
</reference>
<evidence type="ECO:0000256" key="1">
    <source>
        <dbReference type="SAM" id="Phobius"/>
    </source>
</evidence>
<name>A0AAN9E2R3_CROPI</name>
<keyword evidence="1" id="KW-0812">Transmembrane</keyword>
<accession>A0AAN9E2R3</accession>
<dbReference type="EMBL" id="JAYWIO010000008">
    <property type="protein sequence ID" value="KAK7244541.1"/>
    <property type="molecule type" value="Genomic_DNA"/>
</dbReference>
<organism evidence="2 3">
    <name type="scientific">Crotalaria pallida</name>
    <name type="common">Smooth rattlebox</name>
    <name type="synonym">Crotalaria striata</name>
    <dbReference type="NCBI Taxonomy" id="3830"/>
    <lineage>
        <taxon>Eukaryota</taxon>
        <taxon>Viridiplantae</taxon>
        <taxon>Streptophyta</taxon>
        <taxon>Embryophyta</taxon>
        <taxon>Tracheophyta</taxon>
        <taxon>Spermatophyta</taxon>
        <taxon>Magnoliopsida</taxon>
        <taxon>eudicotyledons</taxon>
        <taxon>Gunneridae</taxon>
        <taxon>Pentapetalae</taxon>
        <taxon>rosids</taxon>
        <taxon>fabids</taxon>
        <taxon>Fabales</taxon>
        <taxon>Fabaceae</taxon>
        <taxon>Papilionoideae</taxon>
        <taxon>50 kb inversion clade</taxon>
        <taxon>genistoids sensu lato</taxon>
        <taxon>core genistoids</taxon>
        <taxon>Crotalarieae</taxon>
        <taxon>Crotalaria</taxon>
    </lineage>
</organism>
<evidence type="ECO:0000313" key="3">
    <source>
        <dbReference type="Proteomes" id="UP001372338"/>
    </source>
</evidence>
<feature type="transmembrane region" description="Helical" evidence="1">
    <location>
        <begin position="58"/>
        <end position="79"/>
    </location>
</feature>
<comment type="caution">
    <text evidence="2">The sequence shown here is derived from an EMBL/GenBank/DDBJ whole genome shotgun (WGS) entry which is preliminary data.</text>
</comment>
<protein>
    <submittedName>
        <fullName evidence="2">Uncharacterized protein</fullName>
    </submittedName>
</protein>